<proteinExistence type="predicted"/>
<organism evidence="3 4">
    <name type="scientific">Clonorchis sinensis</name>
    <name type="common">Chinese liver fluke</name>
    <dbReference type="NCBI Taxonomy" id="79923"/>
    <lineage>
        <taxon>Eukaryota</taxon>
        <taxon>Metazoa</taxon>
        <taxon>Spiralia</taxon>
        <taxon>Lophotrochozoa</taxon>
        <taxon>Platyhelminthes</taxon>
        <taxon>Trematoda</taxon>
        <taxon>Digenea</taxon>
        <taxon>Opisthorchiida</taxon>
        <taxon>Opisthorchiata</taxon>
        <taxon>Opisthorchiidae</taxon>
        <taxon>Clonorchis</taxon>
    </lineage>
</organism>
<dbReference type="Proteomes" id="UP000008909">
    <property type="component" value="Unassembled WGS sequence"/>
</dbReference>
<feature type="coiled-coil region" evidence="1">
    <location>
        <begin position="211"/>
        <end position="238"/>
    </location>
</feature>
<evidence type="ECO:0000256" key="1">
    <source>
        <dbReference type="SAM" id="Coils"/>
    </source>
</evidence>
<keyword evidence="4" id="KW-1185">Reference proteome</keyword>
<dbReference type="AlphaFoldDB" id="G7YJM4"/>
<evidence type="ECO:0000313" key="4">
    <source>
        <dbReference type="Proteomes" id="UP000008909"/>
    </source>
</evidence>
<reference evidence="3" key="1">
    <citation type="journal article" date="2011" name="Genome Biol.">
        <title>The draft genome of the carcinogenic human liver fluke Clonorchis sinensis.</title>
        <authorList>
            <person name="Wang X."/>
            <person name="Chen W."/>
            <person name="Huang Y."/>
            <person name="Sun J."/>
            <person name="Men J."/>
            <person name="Liu H."/>
            <person name="Luo F."/>
            <person name="Guo L."/>
            <person name="Lv X."/>
            <person name="Deng C."/>
            <person name="Zhou C."/>
            <person name="Fan Y."/>
            <person name="Li X."/>
            <person name="Huang L."/>
            <person name="Hu Y."/>
            <person name="Liang C."/>
            <person name="Hu X."/>
            <person name="Xu J."/>
            <person name="Yu X."/>
        </authorList>
    </citation>
    <scope>NUCLEOTIDE SEQUENCE [LARGE SCALE GENOMIC DNA]</scope>
    <source>
        <strain evidence="3">Henan</strain>
    </source>
</reference>
<evidence type="ECO:0000313" key="3">
    <source>
        <dbReference type="EMBL" id="GAA53157.1"/>
    </source>
</evidence>
<reference key="2">
    <citation type="submission" date="2011-10" db="EMBL/GenBank/DDBJ databases">
        <title>The genome and transcriptome sequence of Clonorchis sinensis provide insights into the carcinogenic liver fluke.</title>
        <authorList>
            <person name="Wang X."/>
            <person name="Huang Y."/>
            <person name="Chen W."/>
            <person name="Liu H."/>
            <person name="Guo L."/>
            <person name="Chen Y."/>
            <person name="Luo F."/>
            <person name="Zhou W."/>
            <person name="Sun J."/>
            <person name="Mao Q."/>
            <person name="Liang P."/>
            <person name="Zhou C."/>
            <person name="Tian Y."/>
            <person name="Men J."/>
            <person name="Lv X."/>
            <person name="Huang L."/>
            <person name="Zhou J."/>
            <person name="Hu Y."/>
            <person name="Li R."/>
            <person name="Zhang F."/>
            <person name="Lei H."/>
            <person name="Li X."/>
            <person name="Hu X."/>
            <person name="Liang C."/>
            <person name="Xu J."/>
            <person name="Wu Z."/>
            <person name="Yu X."/>
        </authorList>
    </citation>
    <scope>NUCLEOTIDE SEQUENCE</scope>
    <source>
        <strain>Henan</strain>
    </source>
</reference>
<dbReference type="EMBL" id="DF143432">
    <property type="protein sequence ID" value="GAA53157.1"/>
    <property type="molecule type" value="Genomic_DNA"/>
</dbReference>
<name>G7YJM4_CLOSI</name>
<feature type="region of interest" description="Disordered" evidence="2">
    <location>
        <begin position="24"/>
        <end position="50"/>
    </location>
</feature>
<accession>G7YJM4</accession>
<keyword evidence="1" id="KW-0175">Coiled coil</keyword>
<evidence type="ECO:0000256" key="2">
    <source>
        <dbReference type="SAM" id="MobiDB-lite"/>
    </source>
</evidence>
<gene>
    <name evidence="3" type="ORF">CLF_109647</name>
</gene>
<protein>
    <submittedName>
        <fullName evidence="3">Uncharacterized protein</fullName>
    </submittedName>
</protein>
<sequence>MLRFMDSPVTVVKGAAIGEGIRSSVAAGSGHNGSSPSDKQRRRYGSVDDTGNKDFVNERCTFSTAVRHACEYSCRHCPTPPHSYLNYHITLVSKIDCDHRSTIHSFPTALEHSQLYSTKSVILQLAPKYPIMTPLPSSSSKRLLDPESPSAIPPVCSKKRLRARRPSSQPAHLSRPAKTVFQATSDCSVVLTDISLPPQPGNTPLSPLPVGTEVLNDLEKLRTRVHQMENEISALRTVQSIACLLNPDATCDPTILEKASIFIDTMASEICQRIECRHQVLIFNA</sequence>